<dbReference type="Gene3D" id="3.40.50.1820">
    <property type="entry name" value="alpha/beta hydrolase"/>
    <property type="match status" value="1"/>
</dbReference>
<evidence type="ECO:0000313" key="7">
    <source>
        <dbReference type="EMBL" id="UOE43227.1"/>
    </source>
</evidence>
<dbReference type="Pfam" id="PF00756">
    <property type="entry name" value="Esterase"/>
    <property type="match status" value="1"/>
</dbReference>
<comment type="subcellular location">
    <subcellularLocation>
        <location evidence="1">Cytoplasm</location>
    </subcellularLocation>
</comment>
<feature type="region of interest" description="Disordered" evidence="5">
    <location>
        <begin position="1"/>
        <end position="29"/>
    </location>
</feature>
<dbReference type="SUPFAM" id="SSF81296">
    <property type="entry name" value="E set domains"/>
    <property type="match status" value="1"/>
</dbReference>
<evidence type="ECO:0000256" key="3">
    <source>
        <dbReference type="ARBA" id="ARBA00022801"/>
    </source>
</evidence>
<dbReference type="InterPro" id="IPR014756">
    <property type="entry name" value="Ig_E-set"/>
</dbReference>
<evidence type="ECO:0000313" key="8">
    <source>
        <dbReference type="Proteomes" id="UP000832097"/>
    </source>
</evidence>
<dbReference type="InterPro" id="IPR000801">
    <property type="entry name" value="Esterase-like"/>
</dbReference>
<sequence>MSAPATMGRSDAAGARRPARPAPRRADSDARARLLAGERPEAVSPTWPVFGRRSFSDDGRMLREVTFVADLPAGHEGMIHLNGITDGHRHDLGPALLERVPVAVGSDAPLGVIAYLLPDDLVASYRFASAPHLPRDAGLTHAGWRSIHRLGCPDPRNPRELPNPLGTRSSVLVMPGARVHPAWEARTPREPREVRAEVVPIDGDTSLTVLRPAGAADGRVLLLFDGEHWAGAGVREALARHLAPPATVVLVPSGDLARRAALLPHPERVIAHLETEVLPAVAALIGGLPDPSQVVVAGQSYGGLAAASVTALRPDLAATAIVQSGSFHFRADEELRVPAGQVGDLVRRLAEASVSGRFAVQAGTEEAGMLDLAHSFADAARAAGGDVTLRAYTGGHDYAWWRTGLFDALDELDAR</sequence>
<organism evidence="7 8">
    <name type="scientific">Agromyces larvae</name>
    <dbReference type="NCBI Taxonomy" id="2929802"/>
    <lineage>
        <taxon>Bacteria</taxon>
        <taxon>Bacillati</taxon>
        <taxon>Actinomycetota</taxon>
        <taxon>Actinomycetes</taxon>
        <taxon>Micrococcales</taxon>
        <taxon>Microbacteriaceae</taxon>
        <taxon>Agromyces</taxon>
    </lineage>
</organism>
<dbReference type="Proteomes" id="UP000832097">
    <property type="component" value="Chromosome"/>
</dbReference>
<dbReference type="InterPro" id="IPR050583">
    <property type="entry name" value="Mycobacterial_A85_antigen"/>
</dbReference>
<comment type="similarity">
    <text evidence="4">Belongs to the Fes family.</text>
</comment>
<dbReference type="Pfam" id="PF11806">
    <property type="entry name" value="Enterochelin_N"/>
    <property type="match status" value="1"/>
</dbReference>
<feature type="domain" description="Enterochelin esterase N-terminal" evidence="6">
    <location>
        <begin position="75"/>
        <end position="183"/>
    </location>
</feature>
<keyword evidence="3" id="KW-0378">Hydrolase</keyword>
<keyword evidence="8" id="KW-1185">Reference proteome</keyword>
<evidence type="ECO:0000256" key="4">
    <source>
        <dbReference type="ARBA" id="ARBA00024201"/>
    </source>
</evidence>
<dbReference type="PANTHER" id="PTHR48098">
    <property type="entry name" value="ENTEROCHELIN ESTERASE-RELATED"/>
    <property type="match status" value="1"/>
</dbReference>
<dbReference type="InterPro" id="IPR013783">
    <property type="entry name" value="Ig-like_fold"/>
</dbReference>
<dbReference type="InterPro" id="IPR021764">
    <property type="entry name" value="Enterochelin_esterase_N"/>
</dbReference>
<dbReference type="EMBL" id="CP094528">
    <property type="protein sequence ID" value="UOE43227.1"/>
    <property type="molecule type" value="Genomic_DNA"/>
</dbReference>
<dbReference type="InterPro" id="IPR029058">
    <property type="entry name" value="AB_hydrolase_fold"/>
</dbReference>
<keyword evidence="2" id="KW-0963">Cytoplasm</keyword>
<accession>A0ABY4BVI8</accession>
<dbReference type="RefSeq" id="WP_243554189.1">
    <property type="nucleotide sequence ID" value="NZ_CP094528.1"/>
</dbReference>
<protein>
    <submittedName>
        <fullName evidence="7">DUF3327 domain-containing protein</fullName>
    </submittedName>
</protein>
<dbReference type="Gene3D" id="2.60.40.10">
    <property type="entry name" value="Immunoglobulins"/>
    <property type="match status" value="1"/>
</dbReference>
<reference evidence="7 8" key="1">
    <citation type="submission" date="2022-03" db="EMBL/GenBank/DDBJ databases">
        <title>Mucilaginibacter sp. isolated from the gut of Protaetia brevitarsis seulensis larvae.</title>
        <authorList>
            <person name="Won M."/>
            <person name="Kim S.-J."/>
            <person name="Kwon S.-W."/>
        </authorList>
    </citation>
    <scope>NUCLEOTIDE SEQUENCE [LARGE SCALE GENOMIC DNA]</scope>
    <source>
        <strain evidence="7 8">CFWR-12</strain>
    </source>
</reference>
<evidence type="ECO:0000256" key="5">
    <source>
        <dbReference type="SAM" id="MobiDB-lite"/>
    </source>
</evidence>
<name>A0ABY4BVI8_9MICO</name>
<evidence type="ECO:0000256" key="2">
    <source>
        <dbReference type="ARBA" id="ARBA00022490"/>
    </source>
</evidence>
<proteinExistence type="inferred from homology"/>
<dbReference type="PANTHER" id="PTHR48098:SF3">
    <property type="entry name" value="IRON(III) ENTEROBACTIN ESTERASE"/>
    <property type="match status" value="1"/>
</dbReference>
<dbReference type="SUPFAM" id="SSF53474">
    <property type="entry name" value="alpha/beta-Hydrolases"/>
    <property type="match status" value="1"/>
</dbReference>
<evidence type="ECO:0000259" key="6">
    <source>
        <dbReference type="Pfam" id="PF11806"/>
    </source>
</evidence>
<evidence type="ECO:0000256" key="1">
    <source>
        <dbReference type="ARBA" id="ARBA00004496"/>
    </source>
</evidence>
<gene>
    <name evidence="7" type="ORF">MTO99_13670</name>
</gene>